<dbReference type="EMBL" id="BAAAHH010000005">
    <property type="protein sequence ID" value="GAA0945718.1"/>
    <property type="molecule type" value="Genomic_DNA"/>
</dbReference>
<dbReference type="Proteomes" id="UP001500665">
    <property type="component" value="Unassembled WGS sequence"/>
</dbReference>
<sequence length="277" mass="30469">MKRLGYGLAAALLLIPVGSHLATGGTLSTSSARPPGERPAPRAAAVRVHPTTVPRPPVGWGPPALDEDFAGDRIDLSRWAVYHDPGGTHPRTRRAVSVKDGVLRLTGARYGGRLLSGGVAAHYPQTFGRFEARMKADPGAGYSAVMLLWPTRQGEPEWAEINFAEIPDPARRTAGLFVHQGEDDDTSSKAIDGDFTRWHVFALEWFPDRMTFFIDGKIVWEHTGRNIPQKADMHLALQNDLVCYSKEQCQGPDTPDRVTMHVDWVRIYPLPSQTSAS</sequence>
<protein>
    <recommendedName>
        <fullName evidence="4">GH16 domain-containing protein</fullName>
    </recommendedName>
</protein>
<comment type="caution">
    <text evidence="5">The sequence shown here is derived from an EMBL/GenBank/DDBJ whole genome shotgun (WGS) entry which is preliminary data.</text>
</comment>
<evidence type="ECO:0000256" key="3">
    <source>
        <dbReference type="SAM" id="SignalP"/>
    </source>
</evidence>
<keyword evidence="6" id="KW-1185">Reference proteome</keyword>
<evidence type="ECO:0000313" key="5">
    <source>
        <dbReference type="EMBL" id="GAA0945718.1"/>
    </source>
</evidence>
<dbReference type="PROSITE" id="PS51762">
    <property type="entry name" value="GH16_2"/>
    <property type="match status" value="1"/>
</dbReference>
<feature type="chain" id="PRO_5045159483" description="GH16 domain-containing protein" evidence="3">
    <location>
        <begin position="23"/>
        <end position="277"/>
    </location>
</feature>
<proteinExistence type="inferred from homology"/>
<accession>A0ABN1QQG3</accession>
<reference evidence="5 6" key="1">
    <citation type="journal article" date="2019" name="Int. J. Syst. Evol. Microbiol.">
        <title>The Global Catalogue of Microorganisms (GCM) 10K type strain sequencing project: providing services to taxonomists for standard genome sequencing and annotation.</title>
        <authorList>
            <consortium name="The Broad Institute Genomics Platform"/>
            <consortium name="The Broad Institute Genome Sequencing Center for Infectious Disease"/>
            <person name="Wu L."/>
            <person name="Ma J."/>
        </authorList>
    </citation>
    <scope>NUCLEOTIDE SEQUENCE [LARGE SCALE GENOMIC DNA]</scope>
    <source>
        <strain evidence="5 6">JCM 10696</strain>
    </source>
</reference>
<dbReference type="PANTHER" id="PTHR10963">
    <property type="entry name" value="GLYCOSYL HYDROLASE-RELATED"/>
    <property type="match status" value="1"/>
</dbReference>
<dbReference type="InterPro" id="IPR013320">
    <property type="entry name" value="ConA-like_dom_sf"/>
</dbReference>
<gene>
    <name evidence="5" type="ORF">GCM10009550_19670</name>
</gene>
<name>A0ABN1QQG3_9ACTN</name>
<evidence type="ECO:0000256" key="2">
    <source>
        <dbReference type="SAM" id="MobiDB-lite"/>
    </source>
</evidence>
<dbReference type="Gene3D" id="2.60.120.200">
    <property type="match status" value="1"/>
</dbReference>
<organism evidence="5 6">
    <name type="scientific">Actinocorallia libanotica</name>
    <dbReference type="NCBI Taxonomy" id="46162"/>
    <lineage>
        <taxon>Bacteria</taxon>
        <taxon>Bacillati</taxon>
        <taxon>Actinomycetota</taxon>
        <taxon>Actinomycetes</taxon>
        <taxon>Streptosporangiales</taxon>
        <taxon>Thermomonosporaceae</taxon>
        <taxon>Actinocorallia</taxon>
    </lineage>
</organism>
<dbReference type="InterPro" id="IPR050546">
    <property type="entry name" value="Glycosyl_Hydrlase_16"/>
</dbReference>
<dbReference type="Pfam" id="PF00722">
    <property type="entry name" value="Glyco_hydro_16"/>
    <property type="match status" value="1"/>
</dbReference>
<feature type="region of interest" description="Disordered" evidence="2">
    <location>
        <begin position="26"/>
        <end position="45"/>
    </location>
</feature>
<dbReference type="SUPFAM" id="SSF49899">
    <property type="entry name" value="Concanavalin A-like lectins/glucanases"/>
    <property type="match status" value="1"/>
</dbReference>
<feature type="domain" description="GH16" evidence="4">
    <location>
        <begin position="48"/>
        <end position="273"/>
    </location>
</feature>
<comment type="similarity">
    <text evidence="1">Belongs to the glycosyl hydrolase 16 family.</text>
</comment>
<dbReference type="InterPro" id="IPR000757">
    <property type="entry name" value="Beta-glucanase-like"/>
</dbReference>
<feature type="signal peptide" evidence="3">
    <location>
        <begin position="1"/>
        <end position="22"/>
    </location>
</feature>
<evidence type="ECO:0000256" key="1">
    <source>
        <dbReference type="ARBA" id="ARBA00006865"/>
    </source>
</evidence>
<evidence type="ECO:0000259" key="4">
    <source>
        <dbReference type="PROSITE" id="PS51762"/>
    </source>
</evidence>
<evidence type="ECO:0000313" key="6">
    <source>
        <dbReference type="Proteomes" id="UP001500665"/>
    </source>
</evidence>
<dbReference type="CDD" id="cd00413">
    <property type="entry name" value="Glyco_hydrolase_16"/>
    <property type="match status" value="1"/>
</dbReference>
<keyword evidence="3" id="KW-0732">Signal</keyword>
<dbReference type="PANTHER" id="PTHR10963:SF55">
    <property type="entry name" value="GLYCOSIDE HYDROLASE FAMILY 16 PROTEIN"/>
    <property type="match status" value="1"/>
</dbReference>